<evidence type="ECO:0000313" key="3">
    <source>
        <dbReference type="Proteomes" id="UP000001072"/>
    </source>
</evidence>
<dbReference type="HOGENOM" id="CLU_182430_0_0_1"/>
<keyword evidence="3" id="KW-1185">Reference proteome</keyword>
<accession>F4SE09</accession>
<evidence type="ECO:0000313" key="2">
    <source>
        <dbReference type="EMBL" id="EGF97117.1"/>
    </source>
</evidence>
<feature type="chain" id="PRO_5003316087" evidence="1">
    <location>
        <begin position="19"/>
        <end position="90"/>
    </location>
</feature>
<dbReference type="Proteomes" id="UP000001072">
    <property type="component" value="Unassembled WGS sequence"/>
</dbReference>
<proteinExistence type="predicted"/>
<dbReference type="EMBL" id="GL883322">
    <property type="protein sequence ID" value="EGF97117.1"/>
    <property type="molecule type" value="Genomic_DNA"/>
</dbReference>
<dbReference type="VEuPathDB" id="FungiDB:MELLADRAFT_124365"/>
<dbReference type="RefSeq" id="XP_007419613.1">
    <property type="nucleotide sequence ID" value="XM_007419551.1"/>
</dbReference>
<sequence>MDTVFLIASIVLICTSSAIVQPVPIQTCGGYELTKPLRIGSDNQVIRNGDKGSSFRQHLAHEGDGYSSDADHYDTPVCPGCCRIPCCSIM</sequence>
<feature type="signal peptide" evidence="1">
    <location>
        <begin position="1"/>
        <end position="18"/>
    </location>
</feature>
<dbReference type="AlphaFoldDB" id="F4SE09"/>
<name>F4SE09_MELLP</name>
<evidence type="ECO:0000256" key="1">
    <source>
        <dbReference type="SAM" id="SignalP"/>
    </source>
</evidence>
<keyword evidence="1" id="KW-0732">Signal</keyword>
<protein>
    <submittedName>
        <fullName evidence="2">Secreted protein</fullName>
    </submittedName>
</protein>
<reference evidence="3" key="1">
    <citation type="journal article" date="2011" name="Proc. Natl. Acad. Sci. U.S.A.">
        <title>Obligate biotrophy features unraveled by the genomic analysis of rust fungi.</title>
        <authorList>
            <person name="Duplessis S."/>
            <person name="Cuomo C.A."/>
            <person name="Lin Y.-C."/>
            <person name="Aerts A."/>
            <person name="Tisserant E."/>
            <person name="Veneault-Fourrey C."/>
            <person name="Joly D.L."/>
            <person name="Hacquard S."/>
            <person name="Amselem J."/>
            <person name="Cantarel B.L."/>
            <person name="Chiu R."/>
            <person name="Coutinho P.M."/>
            <person name="Feau N."/>
            <person name="Field M."/>
            <person name="Frey P."/>
            <person name="Gelhaye E."/>
            <person name="Goldberg J."/>
            <person name="Grabherr M.G."/>
            <person name="Kodira C.D."/>
            <person name="Kohler A."/>
            <person name="Kuees U."/>
            <person name="Lindquist E.A."/>
            <person name="Lucas S.M."/>
            <person name="Mago R."/>
            <person name="Mauceli E."/>
            <person name="Morin E."/>
            <person name="Murat C."/>
            <person name="Pangilinan J.L."/>
            <person name="Park R."/>
            <person name="Pearson M."/>
            <person name="Quesneville H."/>
            <person name="Rouhier N."/>
            <person name="Sakthikumar S."/>
            <person name="Salamov A.A."/>
            <person name="Schmutz J."/>
            <person name="Selles B."/>
            <person name="Shapiro H."/>
            <person name="Tanguay P."/>
            <person name="Tuskan G.A."/>
            <person name="Henrissat B."/>
            <person name="Van de Peer Y."/>
            <person name="Rouze P."/>
            <person name="Ellis J.G."/>
            <person name="Dodds P.N."/>
            <person name="Schein J.E."/>
            <person name="Zhong S."/>
            <person name="Hamelin R.C."/>
            <person name="Grigoriev I.V."/>
            <person name="Szabo L.J."/>
            <person name="Martin F."/>
        </authorList>
    </citation>
    <scope>NUCLEOTIDE SEQUENCE [LARGE SCALE GENOMIC DNA]</scope>
    <source>
        <strain evidence="3">98AG31 / pathotype 3-4-7</strain>
    </source>
</reference>
<dbReference type="KEGG" id="mlr:MELLADRAFT_124365"/>
<dbReference type="GeneID" id="18926749"/>
<gene>
    <name evidence="2" type="ORF">MELLADRAFT_124365</name>
</gene>
<organism evidence="3">
    <name type="scientific">Melampsora larici-populina (strain 98AG31 / pathotype 3-4-7)</name>
    <name type="common">Poplar leaf rust fungus</name>
    <dbReference type="NCBI Taxonomy" id="747676"/>
    <lineage>
        <taxon>Eukaryota</taxon>
        <taxon>Fungi</taxon>
        <taxon>Dikarya</taxon>
        <taxon>Basidiomycota</taxon>
        <taxon>Pucciniomycotina</taxon>
        <taxon>Pucciniomycetes</taxon>
        <taxon>Pucciniales</taxon>
        <taxon>Melampsoraceae</taxon>
        <taxon>Melampsora</taxon>
    </lineage>
</organism>
<dbReference type="InParanoid" id="F4SE09"/>